<reference evidence="2" key="1">
    <citation type="thesis" date="2021" institute="BYU ScholarsArchive" country="Provo, UT, USA">
        <title>Applications of and Algorithms for Genome Assembly and Genomic Analyses with an Emphasis on Marine Teleosts.</title>
        <authorList>
            <person name="Pickett B.D."/>
        </authorList>
    </citation>
    <scope>NUCLEOTIDE SEQUENCE</scope>
    <source>
        <strain evidence="2">HI-2016</strain>
    </source>
</reference>
<gene>
    <name evidence="2" type="ORF">JZ751_020293</name>
</gene>
<dbReference type="AlphaFoldDB" id="A0A8T2NJ41"/>
<dbReference type="EMBL" id="JAFBMS010000040">
    <property type="protein sequence ID" value="KAG9340703.1"/>
    <property type="molecule type" value="Genomic_DNA"/>
</dbReference>
<accession>A0A8T2NJ41</accession>
<keyword evidence="3" id="KW-1185">Reference proteome</keyword>
<dbReference type="Proteomes" id="UP000824540">
    <property type="component" value="Unassembled WGS sequence"/>
</dbReference>
<feature type="region of interest" description="Disordered" evidence="1">
    <location>
        <begin position="73"/>
        <end position="105"/>
    </location>
</feature>
<feature type="non-terminal residue" evidence="2">
    <location>
        <position position="1"/>
    </location>
</feature>
<protein>
    <submittedName>
        <fullName evidence="2">Uncharacterized protein</fullName>
    </submittedName>
</protein>
<sequence length="105" mass="11265">MSSQLVKNRNVGTVREGLVPGLVQSNQLILIDGKSPIPSVTLPRLHPCDQPRSPLLPPTGRRAVRPPCCACEPVDSQTHPPALEIETTSSKSESTSPGNEFPMLC</sequence>
<evidence type="ECO:0000313" key="3">
    <source>
        <dbReference type="Proteomes" id="UP000824540"/>
    </source>
</evidence>
<proteinExistence type="predicted"/>
<evidence type="ECO:0000256" key="1">
    <source>
        <dbReference type="SAM" id="MobiDB-lite"/>
    </source>
</evidence>
<feature type="compositionally biased region" description="Low complexity" evidence="1">
    <location>
        <begin position="84"/>
        <end position="96"/>
    </location>
</feature>
<name>A0A8T2NJ41_9TELE</name>
<evidence type="ECO:0000313" key="2">
    <source>
        <dbReference type="EMBL" id="KAG9340703.1"/>
    </source>
</evidence>
<organism evidence="2 3">
    <name type="scientific">Albula glossodonta</name>
    <name type="common">roundjaw bonefish</name>
    <dbReference type="NCBI Taxonomy" id="121402"/>
    <lineage>
        <taxon>Eukaryota</taxon>
        <taxon>Metazoa</taxon>
        <taxon>Chordata</taxon>
        <taxon>Craniata</taxon>
        <taxon>Vertebrata</taxon>
        <taxon>Euteleostomi</taxon>
        <taxon>Actinopterygii</taxon>
        <taxon>Neopterygii</taxon>
        <taxon>Teleostei</taxon>
        <taxon>Albuliformes</taxon>
        <taxon>Albulidae</taxon>
        <taxon>Albula</taxon>
    </lineage>
</organism>
<comment type="caution">
    <text evidence="2">The sequence shown here is derived from an EMBL/GenBank/DDBJ whole genome shotgun (WGS) entry which is preliminary data.</text>
</comment>